<dbReference type="InterPro" id="IPR016181">
    <property type="entry name" value="Acyl_CoA_acyltransferase"/>
</dbReference>
<dbReference type="Proteomes" id="UP000276603">
    <property type="component" value="Unassembled WGS sequence"/>
</dbReference>
<accession>A0A3B0C505</accession>
<sequence>MIAKNLGNTDFELVLESFLLAFQDYFVTVPTDGNYYKERWKAAKVDFNFSYGMFDGEKLVGFVIHAIDHRNGKLTAFNTGTGVIPDYRGRKITRSIYEYAFADLKRIGVTNCVLEVIIKNKKAIRSYTGIGFKTYRTYQCFKGIINPKNIETVALTEVELEKVDWANLPNQGFYSWDHQKESILRSNYKFFHVVTDTIPESFFIIHPNTGYLVQFDVLKENKDAWNRLFSGTHRISSTLKVNNVDERLTDKLVQLRAIGLVNTIDQFEMRMEI</sequence>
<evidence type="ECO:0000313" key="3">
    <source>
        <dbReference type="Proteomes" id="UP000276603"/>
    </source>
</evidence>
<dbReference type="SUPFAM" id="SSF55729">
    <property type="entry name" value="Acyl-CoA N-acyltransferases (Nat)"/>
    <property type="match status" value="1"/>
</dbReference>
<dbReference type="PROSITE" id="PS51186">
    <property type="entry name" value="GNAT"/>
    <property type="match status" value="1"/>
</dbReference>
<dbReference type="RefSeq" id="WP_120711554.1">
    <property type="nucleotide sequence ID" value="NZ_RBCJ01000002.1"/>
</dbReference>
<reference evidence="2 3" key="1">
    <citation type="submission" date="2018-10" db="EMBL/GenBank/DDBJ databases">
        <title>Ulvibacterium marinum gen. nov., sp. nov., a novel marine bacterium of the family Flavobacteriaceae, isolated from a culture of the green alga Ulva prolifera.</title>
        <authorList>
            <person name="Zhang Z."/>
        </authorList>
    </citation>
    <scope>NUCLEOTIDE SEQUENCE [LARGE SCALE GENOMIC DNA]</scope>
    <source>
        <strain evidence="2 3">CCMM003</strain>
    </source>
</reference>
<dbReference type="AlphaFoldDB" id="A0A3B0C505"/>
<organism evidence="2 3">
    <name type="scientific">Ulvibacterium marinum</name>
    <dbReference type="NCBI Taxonomy" id="2419782"/>
    <lineage>
        <taxon>Bacteria</taxon>
        <taxon>Pseudomonadati</taxon>
        <taxon>Bacteroidota</taxon>
        <taxon>Flavobacteriia</taxon>
        <taxon>Flavobacteriales</taxon>
        <taxon>Flavobacteriaceae</taxon>
        <taxon>Ulvibacterium</taxon>
    </lineage>
</organism>
<dbReference type="Pfam" id="PF00583">
    <property type="entry name" value="Acetyltransf_1"/>
    <property type="match status" value="1"/>
</dbReference>
<dbReference type="InterPro" id="IPR000182">
    <property type="entry name" value="GNAT_dom"/>
</dbReference>
<name>A0A3B0C505_9FLAO</name>
<keyword evidence="2" id="KW-0808">Transferase</keyword>
<evidence type="ECO:0000259" key="1">
    <source>
        <dbReference type="PROSITE" id="PS51186"/>
    </source>
</evidence>
<dbReference type="GO" id="GO:0016747">
    <property type="term" value="F:acyltransferase activity, transferring groups other than amino-acyl groups"/>
    <property type="evidence" value="ECO:0007669"/>
    <property type="project" value="InterPro"/>
</dbReference>
<gene>
    <name evidence="2" type="ORF">D7Z94_10725</name>
</gene>
<dbReference type="CDD" id="cd04301">
    <property type="entry name" value="NAT_SF"/>
    <property type="match status" value="1"/>
</dbReference>
<keyword evidence="3" id="KW-1185">Reference proteome</keyword>
<feature type="domain" description="N-acetyltransferase" evidence="1">
    <location>
        <begin position="1"/>
        <end position="151"/>
    </location>
</feature>
<comment type="caution">
    <text evidence="2">The sequence shown here is derived from an EMBL/GenBank/DDBJ whole genome shotgun (WGS) entry which is preliminary data.</text>
</comment>
<dbReference type="EMBL" id="RBCJ01000002">
    <property type="protein sequence ID" value="RKN81395.1"/>
    <property type="molecule type" value="Genomic_DNA"/>
</dbReference>
<protein>
    <submittedName>
        <fullName evidence="2">GNAT family N-acetyltransferase</fullName>
    </submittedName>
</protein>
<evidence type="ECO:0000313" key="2">
    <source>
        <dbReference type="EMBL" id="RKN81395.1"/>
    </source>
</evidence>
<dbReference type="Gene3D" id="3.40.630.30">
    <property type="match status" value="1"/>
</dbReference>
<dbReference type="OrthoDB" id="4228396at2"/>
<proteinExistence type="predicted"/>